<name>A0A7W7P4L1_PSENT</name>
<evidence type="ECO:0000313" key="1">
    <source>
        <dbReference type="EMBL" id="MBB4868208.1"/>
    </source>
</evidence>
<reference evidence="1 2" key="1">
    <citation type="submission" date="2020-08" db="EMBL/GenBank/DDBJ databases">
        <title>Functional genomics of gut bacteria from endangered species of beetles.</title>
        <authorList>
            <person name="Carlos-Shanley C."/>
        </authorList>
    </citation>
    <scope>NUCLEOTIDE SEQUENCE [LARGE SCALE GENOMIC DNA]</scope>
    <source>
        <strain evidence="1 2">S00179</strain>
    </source>
</reference>
<dbReference type="InterPro" id="IPR054257">
    <property type="entry name" value="DUF6988"/>
</dbReference>
<accession>A0A7W7P4L1</accession>
<comment type="caution">
    <text evidence="1">The sequence shown here is derived from an EMBL/GenBank/DDBJ whole genome shotgun (WGS) entry which is preliminary data.</text>
</comment>
<gene>
    <name evidence="1" type="ORF">HNP46_007128</name>
</gene>
<dbReference type="Pfam" id="PF22491">
    <property type="entry name" value="DUF6988"/>
    <property type="match status" value="1"/>
</dbReference>
<protein>
    <submittedName>
        <fullName evidence="1">Uncharacterized protein</fullName>
    </submittedName>
</protein>
<proteinExistence type="predicted"/>
<sequence>MVLQILQSSNGLLTMTGMVAAILTGDERCIEPMRKIQTRFSDCLPELLAPQR</sequence>
<evidence type="ECO:0000313" key="2">
    <source>
        <dbReference type="Proteomes" id="UP000566995"/>
    </source>
</evidence>
<dbReference type="Proteomes" id="UP000566995">
    <property type="component" value="Unassembled WGS sequence"/>
</dbReference>
<dbReference type="EMBL" id="JACHLI010000063">
    <property type="protein sequence ID" value="MBB4868208.1"/>
    <property type="molecule type" value="Genomic_DNA"/>
</dbReference>
<dbReference type="AlphaFoldDB" id="A0A7W7P4L1"/>
<organism evidence="1 2">
    <name type="scientific">Pseudomonas nitroreducens</name>
    <dbReference type="NCBI Taxonomy" id="46680"/>
    <lineage>
        <taxon>Bacteria</taxon>
        <taxon>Pseudomonadati</taxon>
        <taxon>Pseudomonadota</taxon>
        <taxon>Gammaproteobacteria</taxon>
        <taxon>Pseudomonadales</taxon>
        <taxon>Pseudomonadaceae</taxon>
        <taxon>Pseudomonas</taxon>
    </lineage>
</organism>